<dbReference type="Gene3D" id="3.40.50.410">
    <property type="entry name" value="von Willebrand factor, type A domain"/>
    <property type="match status" value="1"/>
</dbReference>
<reference evidence="5" key="1">
    <citation type="submission" date="2025-08" db="UniProtKB">
        <authorList>
            <consortium name="RefSeq"/>
        </authorList>
    </citation>
    <scope>IDENTIFICATION</scope>
</reference>
<name>A0ABM0JCH9_APLCA</name>
<feature type="compositionally biased region" description="Low complexity" evidence="1">
    <location>
        <begin position="95"/>
        <end position="131"/>
    </location>
</feature>
<feature type="region of interest" description="Disordered" evidence="1">
    <location>
        <begin position="46"/>
        <end position="136"/>
    </location>
</feature>
<keyword evidence="4" id="KW-1185">Reference proteome</keyword>
<dbReference type="RefSeq" id="XP_005090541.2">
    <property type="nucleotide sequence ID" value="XM_005090484.2"/>
</dbReference>
<feature type="signal peptide" evidence="2">
    <location>
        <begin position="1"/>
        <end position="22"/>
    </location>
</feature>
<evidence type="ECO:0000313" key="4">
    <source>
        <dbReference type="Proteomes" id="UP000694888"/>
    </source>
</evidence>
<dbReference type="InterPro" id="IPR050525">
    <property type="entry name" value="ECM_Assembly_Org"/>
</dbReference>
<feature type="region of interest" description="Disordered" evidence="1">
    <location>
        <begin position="328"/>
        <end position="438"/>
    </location>
</feature>
<dbReference type="SUPFAM" id="SSF53300">
    <property type="entry name" value="vWA-like"/>
    <property type="match status" value="1"/>
</dbReference>
<feature type="compositionally biased region" description="Low complexity" evidence="1">
    <location>
        <begin position="353"/>
        <end position="362"/>
    </location>
</feature>
<dbReference type="GeneID" id="101845518"/>
<sequence length="438" mass="45714">MRASTILDLVGLVLLTFAGTTGLPTDIASGPTFPASISSSYNPDWSLPAAHPAPTQPLEPTATDPQEPSIFDPFNDFDWPLFPNSAANDQGRTLSPDISPSPSSSSPEPSSAEQSTTQRTTTTPTPEPTEAVPDITGSCKKQMDLLFILDSSASMSEKDFKKELDFAARIAGNLDIGESGTRVSLMQFSTSARSQFCFGDYYNKDDLIKAIKETPFKRGLTFTHMALESTRVDTFTDACGSRPDVPHVAILVTDGKSTFPSSTRAQASQLKSSGVKVISVGVGDEVVQAELESIASSSQLVFTVTRMQALSGIKQQIFDDVCTLGEESIPASAPPPGAPSSTIAPSAPPPPSISDSSSTPPLSSLPPSSPPPPPAAPSSPPPSTQPPSSPPPPPPPPAAPPPAAEATAAKPSPPLDDGPANNSSQKLESEQIIFVERL</sequence>
<dbReference type="CDD" id="cd01450">
    <property type="entry name" value="vWFA_subfamily_ECM"/>
    <property type="match status" value="1"/>
</dbReference>
<dbReference type="SMART" id="SM00327">
    <property type="entry name" value="VWA"/>
    <property type="match status" value="1"/>
</dbReference>
<evidence type="ECO:0000256" key="2">
    <source>
        <dbReference type="SAM" id="SignalP"/>
    </source>
</evidence>
<dbReference type="GO" id="GO:0005581">
    <property type="term" value="C:collagen trimer"/>
    <property type="evidence" value="ECO:0007669"/>
    <property type="project" value="UniProtKB-KW"/>
</dbReference>
<feature type="compositionally biased region" description="Pro residues" evidence="1">
    <location>
        <begin position="363"/>
        <end position="403"/>
    </location>
</feature>
<feature type="chain" id="PRO_5046175078" evidence="2">
    <location>
        <begin position="23"/>
        <end position="438"/>
    </location>
</feature>
<keyword evidence="5" id="KW-0176">Collagen</keyword>
<evidence type="ECO:0000259" key="3">
    <source>
        <dbReference type="PROSITE" id="PS50234"/>
    </source>
</evidence>
<gene>
    <name evidence="5" type="primary">LOC101845518</name>
</gene>
<dbReference type="PROSITE" id="PS50234">
    <property type="entry name" value="VWFA"/>
    <property type="match status" value="1"/>
</dbReference>
<dbReference type="PRINTS" id="PR00453">
    <property type="entry name" value="VWFADOMAIN"/>
</dbReference>
<dbReference type="InterPro" id="IPR002035">
    <property type="entry name" value="VWF_A"/>
</dbReference>
<feature type="domain" description="VWFA" evidence="3">
    <location>
        <begin position="144"/>
        <end position="321"/>
    </location>
</feature>
<keyword evidence="2" id="KW-0732">Signal</keyword>
<evidence type="ECO:0000256" key="1">
    <source>
        <dbReference type="SAM" id="MobiDB-lite"/>
    </source>
</evidence>
<dbReference type="PANTHER" id="PTHR24020:SF84">
    <property type="entry name" value="VWFA DOMAIN-CONTAINING PROTEIN"/>
    <property type="match status" value="1"/>
</dbReference>
<evidence type="ECO:0000313" key="5">
    <source>
        <dbReference type="RefSeq" id="XP_005090541.2"/>
    </source>
</evidence>
<dbReference type="InterPro" id="IPR036465">
    <property type="entry name" value="vWFA_dom_sf"/>
</dbReference>
<protein>
    <submittedName>
        <fullName evidence="5">Collagen alpha-1(XX) chain</fullName>
    </submittedName>
</protein>
<dbReference type="Pfam" id="PF00092">
    <property type="entry name" value="VWA"/>
    <property type="match status" value="1"/>
</dbReference>
<dbReference type="Proteomes" id="UP000694888">
    <property type="component" value="Unplaced"/>
</dbReference>
<accession>A0ABM0JCH9</accession>
<dbReference type="PANTHER" id="PTHR24020">
    <property type="entry name" value="COLLAGEN ALPHA"/>
    <property type="match status" value="1"/>
</dbReference>
<proteinExistence type="predicted"/>
<organism evidence="4 5">
    <name type="scientific">Aplysia californica</name>
    <name type="common">California sea hare</name>
    <dbReference type="NCBI Taxonomy" id="6500"/>
    <lineage>
        <taxon>Eukaryota</taxon>
        <taxon>Metazoa</taxon>
        <taxon>Spiralia</taxon>
        <taxon>Lophotrochozoa</taxon>
        <taxon>Mollusca</taxon>
        <taxon>Gastropoda</taxon>
        <taxon>Heterobranchia</taxon>
        <taxon>Euthyneura</taxon>
        <taxon>Tectipleura</taxon>
        <taxon>Aplysiida</taxon>
        <taxon>Aplysioidea</taxon>
        <taxon>Aplysiidae</taxon>
        <taxon>Aplysia</taxon>
    </lineage>
</organism>